<feature type="chain" id="PRO_5005538579" description="SD-repeat containing protein B domain-containing protein" evidence="6">
    <location>
        <begin position="22"/>
        <end position="1664"/>
    </location>
</feature>
<feature type="compositionally biased region" description="Basic and acidic residues" evidence="4">
    <location>
        <begin position="1487"/>
        <end position="1499"/>
    </location>
</feature>
<sequence length="1664" mass="175717">MRQSYLVSALALLASAHNVYAGLSVLERHIRQELVEEPAEEAVVIAVAVGDLEEAIYSAPEGATLVLAPGIHIVESTIAIINTITIMGGGDNSTDTIISSAVTNVFASSDVAVDLKLEGIYLEGENGRCALNNPVATATDFNVGVIVPAVSLADNKMFLELDLGAVYAGRVLDDIHVQSCGIMDNIVGNTENNAVEAISDYNMYITNACRMKVSMNVLVSRFGDCNFGITETPTATQYRAAVKAYYSEEVRYDTPGEVLDYPVERNGEAMTIVSATVSTLSVTQMGISTLPEYSLREGAMDTFGISSVEDQSFEVIGLIDNLDVPTRAELMEGGAQVSKLQVQLYVPGPCYIPSGSTGTTELVGESKGLPDQGAGSCAGRAVDLTKSSSSVANGTSFLDIQLLDSNNEVTVVKTDNNGDFVFADLALGTYTIKPPLQSGDTAASKLELVAGGPESTCQVSQGSATHIPDYYYSGEASVAGILYYGDVSRRAGYVTVSLYKDGEEIETANTDDRGVYSFTNKIDGTYEVVVPKTLMDGSPIAGSDTERKEIAIVINEVSAAVNFQYDDAPALANVGQNATYSGQLKVIKQDGADETDYVVDFLPNTDLALLGDGMTVPIVATTDASGNFLFENLAGGMYVITLPSTAGTGGEYSLVGGPSYGTPNRVVDLASGEVYTEQDAFVYSDATRISGRVLDHSGQGVEGVAMQSEANNVISSTTTTVDGFYSFSDFESGLSVVSIVAYPEGMAIANDGDATLDGQTGSVADGSNAAYLEFVIAPTNSVSGRAVSTIGGGGVPNLAVGLKDSSGAVVGAAVTDEFGGYTIPIPAGSSGAFIVAVAEYVPDAYGLVSDGDSTTGFGHDGLINVELVENENFLVHNVFYVPYGYAGQSRKDSNNQISGCLKKSNNNKGASGVQVILKNMADGSERAASTNGLGHFTFDRVRMGSFQVVVPGTSGTAVLTQQPGTNVNGAVDVTMAGGNLHVGYFGYTDELSEEGIYAAPIPGEWKLISEPCEDLTQEYCQQTVTTNIAGCDLTHAYMMASIPVECPSNTTQVNGTQVTFHITTANMCEKEELYISAGFIPQVRYTLEDFTTTAESSDFELGGTAYYEISLEPTNTGLSIADASVVGVTRTTTGDCDRYAVWAPQEGDMSTVYQEFSASEGEYPRIRVSVGLSGPMTCATPSVPAVNMAVYWTVAVEYGMAAAEGGRRRRRTISTRQTPQGDGTTYSEGDRAESELEIASRVSYSLQDLLEEESRIHKAESTGESVEVNQFEVQAALHAEENKPKANINSDYIIMYSSILTGLAMLVCCGLSTMFAVVYMRIRRNRLLKERGLPLDMKINDMGGGAFAQYEGKRMAQHASPMYMHNNAAQASAGTHRAPQTNDSQRVMLNSNAHTRDTDEDNVSNEGVTVAPIHPRFMAKSEKGSSTARLANDPMDYQSIDLPKSLPFAPVYPPSQAQKTGVSDTSDDSEDNISDAESEVARTSSFAEDHLDETSKSPEHVPSPGKIGAETHPEPSLDISNNDDAPMSFNVRKLGGGMSSSQESLNVTPRPVSGAPLPSQRPMSTGPNAYAQNGNYGSDSPASLSGAKSPFSPHDSPVQDDVSSSAGAPAAGTIIMLKKDRKSSKKSTKRKGGKDKTGTDSSNGTGTDPAFTPSSRPRGAADAI</sequence>
<keyword evidence="2" id="KW-0964">Secreted</keyword>
<organism evidence="7 8">
    <name type="scientific">Sphaeroforma arctica JP610</name>
    <dbReference type="NCBI Taxonomy" id="667725"/>
    <lineage>
        <taxon>Eukaryota</taxon>
        <taxon>Ichthyosporea</taxon>
        <taxon>Ichthyophonida</taxon>
        <taxon>Sphaeroforma</taxon>
    </lineage>
</organism>
<feature type="compositionally biased region" description="Polar residues" evidence="4">
    <location>
        <begin position="1561"/>
        <end position="1583"/>
    </location>
</feature>
<evidence type="ECO:0000256" key="4">
    <source>
        <dbReference type="SAM" id="MobiDB-lite"/>
    </source>
</evidence>
<dbReference type="Gene3D" id="2.60.40.10">
    <property type="entry name" value="Immunoglobulins"/>
    <property type="match status" value="2"/>
</dbReference>
<dbReference type="PANTHER" id="PTHR36108:SF13">
    <property type="entry name" value="COLOSSIN-B-RELATED"/>
    <property type="match status" value="1"/>
</dbReference>
<dbReference type="SUPFAM" id="SSF49478">
    <property type="entry name" value="Cna protein B-type domain"/>
    <property type="match status" value="3"/>
</dbReference>
<keyword evidence="5" id="KW-0812">Transmembrane</keyword>
<dbReference type="SUPFAM" id="SSF117074">
    <property type="entry name" value="Hypothetical protein PA1324"/>
    <property type="match status" value="1"/>
</dbReference>
<evidence type="ECO:0000256" key="1">
    <source>
        <dbReference type="ARBA" id="ARBA00007257"/>
    </source>
</evidence>
<dbReference type="EMBL" id="KQ241875">
    <property type="protein sequence ID" value="KNC82982.1"/>
    <property type="molecule type" value="Genomic_DNA"/>
</dbReference>
<feature type="region of interest" description="Disordered" evidence="4">
    <location>
        <begin position="1206"/>
        <end position="1232"/>
    </location>
</feature>
<evidence type="ECO:0000256" key="3">
    <source>
        <dbReference type="ARBA" id="ARBA00022729"/>
    </source>
</evidence>
<evidence type="ECO:0000256" key="5">
    <source>
        <dbReference type="SAM" id="Phobius"/>
    </source>
</evidence>
<dbReference type="SUPFAM" id="SSF49464">
    <property type="entry name" value="Carboxypeptidase regulatory domain-like"/>
    <property type="match status" value="1"/>
</dbReference>
<keyword evidence="5" id="KW-1133">Transmembrane helix</keyword>
<gene>
    <name evidence="7" type="ORF">SARC_04751</name>
</gene>
<name>A0A0L0G1F3_9EUKA</name>
<feature type="transmembrane region" description="Helical" evidence="5">
    <location>
        <begin position="1293"/>
        <end position="1319"/>
    </location>
</feature>
<evidence type="ECO:0000313" key="7">
    <source>
        <dbReference type="EMBL" id="KNC82982.1"/>
    </source>
</evidence>
<keyword evidence="8" id="KW-1185">Reference proteome</keyword>
<keyword evidence="3 6" id="KW-0732">Signal</keyword>
<evidence type="ECO:0000256" key="2">
    <source>
        <dbReference type="ARBA" id="ARBA00022525"/>
    </source>
</evidence>
<protein>
    <recommendedName>
        <fullName evidence="9">SD-repeat containing protein B domain-containing protein</fullName>
    </recommendedName>
</protein>
<dbReference type="InterPro" id="IPR008969">
    <property type="entry name" value="CarboxyPept-like_regulatory"/>
</dbReference>
<feature type="compositionally biased region" description="Polar residues" evidence="4">
    <location>
        <begin position="1214"/>
        <end position="1227"/>
    </location>
</feature>
<evidence type="ECO:0000256" key="6">
    <source>
        <dbReference type="SAM" id="SignalP"/>
    </source>
</evidence>
<dbReference type="RefSeq" id="XP_014156884.1">
    <property type="nucleotide sequence ID" value="XM_014301409.1"/>
</dbReference>
<reference evidence="7 8" key="1">
    <citation type="submission" date="2011-02" db="EMBL/GenBank/DDBJ databases">
        <title>The Genome Sequence of Sphaeroforma arctica JP610.</title>
        <authorList>
            <consortium name="The Broad Institute Genome Sequencing Platform"/>
            <person name="Russ C."/>
            <person name="Cuomo C."/>
            <person name="Young S.K."/>
            <person name="Zeng Q."/>
            <person name="Gargeya S."/>
            <person name="Alvarado L."/>
            <person name="Berlin A."/>
            <person name="Chapman S.B."/>
            <person name="Chen Z."/>
            <person name="Freedman E."/>
            <person name="Gellesch M."/>
            <person name="Goldberg J."/>
            <person name="Griggs A."/>
            <person name="Gujja S."/>
            <person name="Heilman E."/>
            <person name="Heiman D."/>
            <person name="Howarth C."/>
            <person name="Mehta T."/>
            <person name="Neiman D."/>
            <person name="Pearson M."/>
            <person name="Roberts A."/>
            <person name="Saif S."/>
            <person name="Shea T."/>
            <person name="Shenoy N."/>
            <person name="Sisk P."/>
            <person name="Stolte C."/>
            <person name="Sykes S."/>
            <person name="White J."/>
            <person name="Yandava C."/>
            <person name="Burger G."/>
            <person name="Gray M.W."/>
            <person name="Holland P.W.H."/>
            <person name="King N."/>
            <person name="Lang F.B.F."/>
            <person name="Roger A.J."/>
            <person name="Ruiz-Trillo I."/>
            <person name="Haas B."/>
            <person name="Nusbaum C."/>
            <person name="Birren B."/>
        </authorList>
    </citation>
    <scope>NUCLEOTIDE SEQUENCE [LARGE SCALE GENOMIC DNA]</scope>
    <source>
        <strain evidence="7 8">JP610</strain>
    </source>
</reference>
<feature type="compositionally biased region" description="Low complexity" evidence="4">
    <location>
        <begin position="1639"/>
        <end position="1648"/>
    </location>
</feature>
<accession>A0A0L0G1F3</accession>
<feature type="compositionally biased region" description="Polar residues" evidence="4">
    <location>
        <begin position="1455"/>
        <end position="1464"/>
    </location>
</feature>
<comment type="similarity">
    <text evidence="1">Belongs to the serine-aspartate repeat-containing protein (SDr) family.</text>
</comment>
<keyword evidence="5" id="KW-0472">Membrane</keyword>
<feature type="compositionally biased region" description="Basic residues" evidence="4">
    <location>
        <begin position="1619"/>
        <end position="1633"/>
    </location>
</feature>
<feature type="region of interest" description="Disordered" evidence="4">
    <location>
        <begin position="1446"/>
        <end position="1664"/>
    </location>
</feature>
<dbReference type="GeneID" id="25905255"/>
<evidence type="ECO:0000313" key="8">
    <source>
        <dbReference type="Proteomes" id="UP000054560"/>
    </source>
</evidence>
<feature type="signal peptide" evidence="6">
    <location>
        <begin position="1"/>
        <end position="21"/>
    </location>
</feature>
<dbReference type="PANTHER" id="PTHR36108">
    <property type="entry name" value="COLOSSIN-B-RELATED"/>
    <property type="match status" value="1"/>
</dbReference>
<feature type="compositionally biased region" description="Acidic residues" evidence="4">
    <location>
        <begin position="1465"/>
        <end position="1478"/>
    </location>
</feature>
<dbReference type="InterPro" id="IPR013783">
    <property type="entry name" value="Ig-like_fold"/>
</dbReference>
<evidence type="ECO:0008006" key="9">
    <source>
        <dbReference type="Google" id="ProtNLM"/>
    </source>
</evidence>
<dbReference type="Proteomes" id="UP000054560">
    <property type="component" value="Unassembled WGS sequence"/>
</dbReference>
<proteinExistence type="inferred from homology"/>